<dbReference type="AlphaFoldDB" id="A0A345XZ46"/>
<dbReference type="GO" id="GO:0008194">
    <property type="term" value="F:UDP-glycosyltransferase activity"/>
    <property type="evidence" value="ECO:0007669"/>
    <property type="project" value="InterPro"/>
</dbReference>
<evidence type="ECO:0000259" key="4">
    <source>
        <dbReference type="Pfam" id="PF06722"/>
    </source>
</evidence>
<dbReference type="CDD" id="cd03784">
    <property type="entry name" value="GT1_Gtf-like"/>
    <property type="match status" value="1"/>
</dbReference>
<dbReference type="GO" id="GO:0017000">
    <property type="term" value="P:antibiotic biosynthetic process"/>
    <property type="evidence" value="ECO:0007669"/>
    <property type="project" value="UniProtKB-ARBA"/>
</dbReference>
<evidence type="ECO:0000256" key="1">
    <source>
        <dbReference type="ARBA" id="ARBA00006962"/>
    </source>
</evidence>
<dbReference type="InterPro" id="IPR002213">
    <property type="entry name" value="UDP_glucos_trans"/>
</dbReference>
<organism evidence="6 7">
    <name type="scientific">Streptomyces armeniacus</name>
    <dbReference type="NCBI Taxonomy" id="83291"/>
    <lineage>
        <taxon>Bacteria</taxon>
        <taxon>Bacillati</taxon>
        <taxon>Actinomycetota</taxon>
        <taxon>Actinomycetes</taxon>
        <taxon>Kitasatosporales</taxon>
        <taxon>Streptomycetaceae</taxon>
        <taxon>Streptomyces</taxon>
    </lineage>
</organism>
<dbReference type="FunFam" id="3.40.50.2000:FF:000072">
    <property type="entry name" value="Glycosyl transferase"/>
    <property type="match status" value="1"/>
</dbReference>
<comment type="similarity">
    <text evidence="1">Belongs to the glycosyltransferase 28 family.</text>
</comment>
<keyword evidence="3" id="KW-0808">Transferase</keyword>
<dbReference type="KEGG" id="sarm:DVA86_34705"/>
<dbReference type="InterPro" id="IPR050426">
    <property type="entry name" value="Glycosyltransferase_28"/>
</dbReference>
<evidence type="ECO:0000313" key="6">
    <source>
        <dbReference type="EMBL" id="AXK36912.1"/>
    </source>
</evidence>
<dbReference type="InterPro" id="IPR048284">
    <property type="entry name" value="EryCIII-like_N"/>
</dbReference>
<dbReference type="Pfam" id="PF06722">
    <property type="entry name" value="EryCIII-like_C"/>
    <property type="match status" value="1"/>
</dbReference>
<keyword evidence="2" id="KW-0328">Glycosyltransferase</keyword>
<keyword evidence="7" id="KW-1185">Reference proteome</keyword>
<reference evidence="6 7" key="1">
    <citation type="submission" date="2018-07" db="EMBL/GenBank/DDBJ databases">
        <title>Draft genome of the type strain Streptomyces armeniacus ATCC 15676.</title>
        <authorList>
            <person name="Labana P."/>
            <person name="Gosse J.T."/>
            <person name="Boddy C.N."/>
        </authorList>
    </citation>
    <scope>NUCLEOTIDE SEQUENCE [LARGE SCALE GENOMIC DNA]</scope>
    <source>
        <strain evidence="6 7">ATCC 15676</strain>
    </source>
</reference>
<dbReference type="Proteomes" id="UP000254425">
    <property type="component" value="Chromosome"/>
</dbReference>
<dbReference type="PANTHER" id="PTHR48050:SF13">
    <property type="entry name" value="STEROL 3-BETA-GLUCOSYLTRANSFERASE UGT80A2"/>
    <property type="match status" value="1"/>
</dbReference>
<protein>
    <submittedName>
        <fullName evidence="6">DUF1205 domain-containing protein</fullName>
    </submittedName>
</protein>
<evidence type="ECO:0000256" key="2">
    <source>
        <dbReference type="ARBA" id="ARBA00022676"/>
    </source>
</evidence>
<dbReference type="Gene3D" id="3.40.50.2000">
    <property type="entry name" value="Glycogen Phosphorylase B"/>
    <property type="match status" value="2"/>
</dbReference>
<proteinExistence type="inferred from homology"/>
<dbReference type="PANTHER" id="PTHR48050">
    <property type="entry name" value="STEROL 3-BETA-GLUCOSYLTRANSFERASE"/>
    <property type="match status" value="1"/>
</dbReference>
<accession>A0A345XZ46</accession>
<gene>
    <name evidence="6" type="ORF">DVA86_34705</name>
</gene>
<evidence type="ECO:0000313" key="7">
    <source>
        <dbReference type="Proteomes" id="UP000254425"/>
    </source>
</evidence>
<feature type="domain" description="Erythromycin biosynthesis protein CIII-like C-terminal" evidence="4">
    <location>
        <begin position="278"/>
        <end position="421"/>
    </location>
</feature>
<dbReference type="SUPFAM" id="SSF53756">
    <property type="entry name" value="UDP-Glycosyltransferase/glycogen phosphorylase"/>
    <property type="match status" value="1"/>
</dbReference>
<feature type="domain" description="Erythromycin biosynthesis protein CIII-like N-terminal" evidence="5">
    <location>
        <begin position="52"/>
        <end position="262"/>
    </location>
</feature>
<sequence length="422" mass="44990">MGSWGRGRTGLRRCWCAAPLPRRPADRRDPVRVLFIPLSVPTHYFHQVSMAWAFRAAGHEVRVAGEAPVLDAVLRSGMPAVPAGEGFDFVATDARGVRLEALPEDEARKRNEARLDEFGSAAAVLAGDLVRFAGRWRPDVVIADPMASVAPVVAETAGVPLVRHLFGPDLTRHLGYPGSGVPLDGDPRDAYPERILELYDRFGVEARADYALRHLDPTPAALQVPGMPNRLPVRYVPYNGPGVAPGWLRQPPARTRVCVTYGTVTSTLRGAEGFQVPRILRALTDLDVEVVAALSASDRELLGEPPAGVRVVEQLPLHLLLPSCAAIFHQGGAGALLTAAALGVPQVVGAQHTDQILNARQLESAGAGVFLPPGEADGDGIKKAVSHVLSDASVRAAAAEVRAEIQEQPTPAGVVRTLEELI</sequence>
<evidence type="ECO:0000256" key="3">
    <source>
        <dbReference type="ARBA" id="ARBA00022679"/>
    </source>
</evidence>
<name>A0A345XZ46_9ACTN</name>
<dbReference type="Pfam" id="PF21036">
    <property type="entry name" value="EryCIII-like_N"/>
    <property type="match status" value="1"/>
</dbReference>
<dbReference type="EMBL" id="CP031320">
    <property type="protein sequence ID" value="AXK36912.1"/>
    <property type="molecule type" value="Genomic_DNA"/>
</dbReference>
<dbReference type="InterPro" id="IPR010610">
    <property type="entry name" value="EryCIII-like_C"/>
</dbReference>
<evidence type="ECO:0000259" key="5">
    <source>
        <dbReference type="Pfam" id="PF21036"/>
    </source>
</evidence>
<dbReference type="GO" id="GO:0016758">
    <property type="term" value="F:hexosyltransferase activity"/>
    <property type="evidence" value="ECO:0007669"/>
    <property type="project" value="UniProtKB-ARBA"/>
</dbReference>